<reference evidence="3" key="1">
    <citation type="submission" date="2022-08" db="EMBL/GenBank/DDBJ databases">
        <authorList>
            <consortium name="DOE Joint Genome Institute"/>
            <person name="Min B."/>
            <person name="Sierra-Patev S."/>
            <person name="Naranjo-Ortiz M."/>
            <person name="Looney B."/>
            <person name="Konkel Z."/>
            <person name="Slot J.C."/>
            <person name="Sakamoto Y."/>
            <person name="Steenwyk J.L."/>
            <person name="Rokas A."/>
            <person name="Carro J."/>
            <person name="Camarero S."/>
            <person name="Ferreira P."/>
            <person name="Molpeceres G."/>
            <person name="Ruiz-duenas F.J."/>
            <person name="Serrano A."/>
            <person name="Henrissat B."/>
            <person name="Drula E."/>
            <person name="Hughes K.W."/>
            <person name="Mata J.L."/>
            <person name="Ishikawa N.K."/>
            <person name="Vargas-Isla R."/>
            <person name="Ushijima S."/>
            <person name="Smith C.A."/>
            <person name="Ahrendt S."/>
            <person name="Andreopoulos W."/>
            <person name="He G."/>
            <person name="LaButti K."/>
            <person name="Lipzen A."/>
            <person name="Ng V."/>
            <person name="Riley R."/>
            <person name="Sandor L."/>
            <person name="Barry K."/>
            <person name="Martinez A.T."/>
            <person name="Xiao Y."/>
            <person name="Gibbons J.G."/>
            <person name="Terashima K."/>
            <person name="Hibbett D.S."/>
            <person name="Grigoriev I.V."/>
        </authorList>
    </citation>
    <scope>NUCLEOTIDE SEQUENCE</scope>
    <source>
        <strain evidence="3">ET3784</strain>
    </source>
</reference>
<evidence type="ECO:0000313" key="3">
    <source>
        <dbReference type="EMBL" id="KAJ3732651.1"/>
    </source>
</evidence>
<feature type="compositionally biased region" description="Polar residues" evidence="1">
    <location>
        <begin position="413"/>
        <end position="424"/>
    </location>
</feature>
<evidence type="ECO:0000313" key="4">
    <source>
        <dbReference type="Proteomes" id="UP001176059"/>
    </source>
</evidence>
<gene>
    <name evidence="3" type="ORF">DFJ43DRAFT_1154033</name>
</gene>
<feature type="region of interest" description="Disordered" evidence="1">
    <location>
        <begin position="394"/>
        <end position="425"/>
    </location>
</feature>
<dbReference type="EMBL" id="JANVFO010000022">
    <property type="protein sequence ID" value="KAJ3732651.1"/>
    <property type="molecule type" value="Genomic_DNA"/>
</dbReference>
<comment type="caution">
    <text evidence="3">The sequence shown here is derived from an EMBL/GenBank/DDBJ whole genome shotgun (WGS) entry which is preliminary data.</text>
</comment>
<accession>A0AA38JNC5</accession>
<keyword evidence="3" id="KW-0413">Isomerase</keyword>
<feature type="domain" description="Xylose isomerase-like TIM barrel" evidence="2">
    <location>
        <begin position="35"/>
        <end position="351"/>
    </location>
</feature>
<dbReference type="PANTHER" id="PTHR12110:SF21">
    <property type="entry name" value="XYLOSE ISOMERASE-LIKE TIM BARREL DOMAIN-CONTAINING PROTEIN"/>
    <property type="match status" value="1"/>
</dbReference>
<dbReference type="Gene3D" id="3.20.20.150">
    <property type="entry name" value="Divalent-metal-dependent TIM barrel enzymes"/>
    <property type="match status" value="1"/>
</dbReference>
<evidence type="ECO:0000256" key="1">
    <source>
        <dbReference type="SAM" id="MobiDB-lite"/>
    </source>
</evidence>
<reference evidence="3" key="2">
    <citation type="journal article" date="2023" name="Proc. Natl. Acad. Sci. U.S.A.">
        <title>A global phylogenomic analysis of the shiitake genus Lentinula.</title>
        <authorList>
            <person name="Sierra-Patev S."/>
            <person name="Min B."/>
            <person name="Naranjo-Ortiz M."/>
            <person name="Looney B."/>
            <person name="Konkel Z."/>
            <person name="Slot J.C."/>
            <person name="Sakamoto Y."/>
            <person name="Steenwyk J.L."/>
            <person name="Rokas A."/>
            <person name="Carro J."/>
            <person name="Camarero S."/>
            <person name="Ferreira P."/>
            <person name="Molpeceres G."/>
            <person name="Ruiz-Duenas F.J."/>
            <person name="Serrano A."/>
            <person name="Henrissat B."/>
            <person name="Drula E."/>
            <person name="Hughes K.W."/>
            <person name="Mata J.L."/>
            <person name="Ishikawa N.K."/>
            <person name="Vargas-Isla R."/>
            <person name="Ushijima S."/>
            <person name="Smith C.A."/>
            <person name="Donoghue J."/>
            <person name="Ahrendt S."/>
            <person name="Andreopoulos W."/>
            <person name="He G."/>
            <person name="LaButti K."/>
            <person name="Lipzen A."/>
            <person name="Ng V."/>
            <person name="Riley R."/>
            <person name="Sandor L."/>
            <person name="Barry K."/>
            <person name="Martinez A.T."/>
            <person name="Xiao Y."/>
            <person name="Gibbons J.G."/>
            <person name="Terashima K."/>
            <person name="Grigoriev I.V."/>
            <person name="Hibbett D."/>
        </authorList>
    </citation>
    <scope>NUCLEOTIDE SEQUENCE</scope>
    <source>
        <strain evidence="3">ET3784</strain>
    </source>
</reference>
<dbReference type="InterPro" id="IPR050312">
    <property type="entry name" value="IolE/XylAMocC-like"/>
</dbReference>
<dbReference type="GO" id="GO:0016853">
    <property type="term" value="F:isomerase activity"/>
    <property type="evidence" value="ECO:0007669"/>
    <property type="project" value="UniProtKB-KW"/>
</dbReference>
<dbReference type="InterPro" id="IPR013022">
    <property type="entry name" value="Xyl_isomerase-like_TIM-brl"/>
</dbReference>
<dbReference type="PANTHER" id="PTHR12110">
    <property type="entry name" value="HYDROXYPYRUVATE ISOMERASE"/>
    <property type="match status" value="1"/>
</dbReference>
<dbReference type="Proteomes" id="UP001176059">
    <property type="component" value="Unassembled WGS sequence"/>
</dbReference>
<feature type="compositionally biased region" description="Low complexity" evidence="1">
    <location>
        <begin position="398"/>
        <end position="412"/>
    </location>
</feature>
<name>A0AA38JNC5_9AGAR</name>
<dbReference type="SUPFAM" id="SSF51658">
    <property type="entry name" value="Xylose isomerase-like"/>
    <property type="match status" value="1"/>
</dbReference>
<sequence>MSAYTTVNPYTQPKFSIASLSLGTNTHHDIPTKVRVTSNLGYDGIEIFIPDFEAFVDEVKRGKHTELFTEPISSCSSIELDLACATAISNLCNSFGLEIPLFQPLRNFENFHSQKEIDVGLAEAERWLRIMPAMKCDLLLVCSNHLPGPCPISEDYTMDMYHDKQVNAFRQLGALAENYGVRIGYEPLSWGTVIDNWMQVWNIVKRVDRKNVGVLLDSFNTLGNQYADPGQASTIRRGQTLAAMLSNLEEMTMTIPREKIFFYQIADAVCPAGICLDDINMPRRMKWSRACRVFPCEPPDSSSAKETISHPENPPSGYLGFLPVTQMTSLLHRMGYRGWWSLEVFNSSLQESDNGCPERHGRRGIDGLHALWDVVQTLTDDKLSRDLEAFFDTGRRATPSPTMLTPPLSSGSISDASELSSPLSDSDFEMELPEALHRVAICDRSTDNNSGVDELKVKHD</sequence>
<protein>
    <submittedName>
        <fullName evidence="3">Xylose isomerase-like protein</fullName>
    </submittedName>
</protein>
<proteinExistence type="predicted"/>
<dbReference type="AlphaFoldDB" id="A0AA38JNC5"/>
<dbReference type="Pfam" id="PF01261">
    <property type="entry name" value="AP_endonuc_2"/>
    <property type="match status" value="1"/>
</dbReference>
<organism evidence="3 4">
    <name type="scientific">Lentinula guzmanii</name>
    <dbReference type="NCBI Taxonomy" id="2804957"/>
    <lineage>
        <taxon>Eukaryota</taxon>
        <taxon>Fungi</taxon>
        <taxon>Dikarya</taxon>
        <taxon>Basidiomycota</taxon>
        <taxon>Agaricomycotina</taxon>
        <taxon>Agaricomycetes</taxon>
        <taxon>Agaricomycetidae</taxon>
        <taxon>Agaricales</taxon>
        <taxon>Marasmiineae</taxon>
        <taxon>Omphalotaceae</taxon>
        <taxon>Lentinula</taxon>
    </lineage>
</organism>
<dbReference type="InterPro" id="IPR036237">
    <property type="entry name" value="Xyl_isomerase-like_sf"/>
</dbReference>
<evidence type="ECO:0000259" key="2">
    <source>
        <dbReference type="Pfam" id="PF01261"/>
    </source>
</evidence>
<keyword evidence="4" id="KW-1185">Reference proteome</keyword>